<dbReference type="InterPro" id="IPR000178">
    <property type="entry name" value="TF_IF2_bacterial-like"/>
</dbReference>
<keyword evidence="4 9" id="KW-0963">Cytoplasm</keyword>
<dbReference type="Pfam" id="PF22042">
    <property type="entry name" value="EF-G_D2"/>
    <property type="match status" value="1"/>
</dbReference>
<dbReference type="GO" id="GO:0003743">
    <property type="term" value="F:translation initiation factor activity"/>
    <property type="evidence" value="ECO:0007669"/>
    <property type="project" value="UniProtKB-UniRule"/>
</dbReference>
<dbReference type="Gene3D" id="3.40.50.300">
    <property type="entry name" value="P-loop containing nucleotide triphosphate hydrolases"/>
    <property type="match status" value="1"/>
</dbReference>
<keyword evidence="7 9" id="KW-0648">Protein biosynthesis</keyword>
<dbReference type="PANTHER" id="PTHR43381:SF5">
    <property type="entry name" value="TR-TYPE G DOMAIN-CONTAINING PROTEIN"/>
    <property type="match status" value="1"/>
</dbReference>
<dbReference type="InterPro" id="IPR036925">
    <property type="entry name" value="TIF_IF2_dom3_sf"/>
</dbReference>
<dbReference type="HAMAP" id="MF_00100_B">
    <property type="entry name" value="IF_2_B"/>
    <property type="match status" value="1"/>
</dbReference>
<evidence type="ECO:0000259" key="12">
    <source>
        <dbReference type="PROSITE" id="PS51722"/>
    </source>
</evidence>
<feature type="domain" description="Tr-type G" evidence="12">
    <location>
        <begin position="85"/>
        <end position="254"/>
    </location>
</feature>
<dbReference type="Pfam" id="PF03144">
    <property type="entry name" value="GTP_EFTU_D2"/>
    <property type="match status" value="1"/>
</dbReference>
<evidence type="ECO:0000256" key="2">
    <source>
        <dbReference type="ARBA" id="ARBA00007733"/>
    </source>
</evidence>
<dbReference type="InterPro" id="IPR015760">
    <property type="entry name" value="TIF_IF2"/>
</dbReference>
<dbReference type="AlphaFoldDB" id="I4EEF2"/>
<dbReference type="GO" id="GO:0005525">
    <property type="term" value="F:GTP binding"/>
    <property type="evidence" value="ECO:0007669"/>
    <property type="project" value="UniProtKB-KW"/>
</dbReference>
<dbReference type="SUPFAM" id="SSF52540">
    <property type="entry name" value="P-loop containing nucleoside triphosphate hydrolases"/>
    <property type="match status" value="1"/>
</dbReference>
<dbReference type="GO" id="GO:0005829">
    <property type="term" value="C:cytosol"/>
    <property type="evidence" value="ECO:0007669"/>
    <property type="project" value="TreeGrafter"/>
</dbReference>
<dbReference type="InterPro" id="IPR004161">
    <property type="entry name" value="EFTu-like_2"/>
</dbReference>
<dbReference type="FunFam" id="3.40.50.10050:FF:000001">
    <property type="entry name" value="Translation initiation factor IF-2"/>
    <property type="match status" value="1"/>
</dbReference>
<dbReference type="InterPro" id="IPR023115">
    <property type="entry name" value="TIF_IF2_dom3"/>
</dbReference>
<dbReference type="InterPro" id="IPR053905">
    <property type="entry name" value="EF-G-like_DII"/>
</dbReference>
<feature type="binding site" evidence="9">
    <location>
        <begin position="140"/>
        <end position="144"/>
    </location>
    <ligand>
        <name>GTP</name>
        <dbReference type="ChEBI" id="CHEBI:37565"/>
    </ligand>
</feature>
<dbReference type="Proteomes" id="UP000004221">
    <property type="component" value="Unassembled WGS sequence"/>
</dbReference>
<comment type="subcellular location">
    <subcellularLocation>
        <location evidence="1 9 11">Cytoplasm</location>
    </subcellularLocation>
</comment>
<dbReference type="InterPro" id="IPR027417">
    <property type="entry name" value="P-loop_NTPase"/>
</dbReference>
<dbReference type="EMBL" id="CAGS01000091">
    <property type="protein sequence ID" value="CCF83064.1"/>
    <property type="molecule type" value="Genomic_DNA"/>
</dbReference>
<dbReference type="NCBIfam" id="TIGR00231">
    <property type="entry name" value="small_GTP"/>
    <property type="match status" value="1"/>
</dbReference>
<dbReference type="Gene3D" id="2.40.30.10">
    <property type="entry name" value="Translation factors"/>
    <property type="match status" value="2"/>
</dbReference>
<evidence type="ECO:0000256" key="1">
    <source>
        <dbReference type="ARBA" id="ARBA00004496"/>
    </source>
</evidence>
<feature type="binding site" evidence="9">
    <location>
        <begin position="194"/>
        <end position="197"/>
    </location>
    <ligand>
        <name>GTP</name>
        <dbReference type="ChEBI" id="CHEBI:37565"/>
    </ligand>
</feature>
<dbReference type="InterPro" id="IPR009000">
    <property type="entry name" value="Transl_B-barrel_sf"/>
</dbReference>
<name>I4EEF2_9BACT</name>
<organism evidence="13 14">
    <name type="scientific">Nitrolancea hollandica Lb</name>
    <dbReference type="NCBI Taxonomy" id="1129897"/>
    <lineage>
        <taxon>Bacteria</taxon>
        <taxon>Pseudomonadati</taxon>
        <taxon>Thermomicrobiota</taxon>
        <taxon>Thermomicrobia</taxon>
        <taxon>Sphaerobacterales</taxon>
        <taxon>Sphaerobacterineae</taxon>
        <taxon>Sphaerobacteraceae</taxon>
        <taxon>Nitrolancea</taxon>
    </lineage>
</organism>
<feature type="binding site" evidence="9">
    <location>
        <begin position="94"/>
        <end position="101"/>
    </location>
    <ligand>
        <name>GTP</name>
        <dbReference type="ChEBI" id="CHEBI:37565"/>
    </ligand>
</feature>
<comment type="function">
    <text evidence="9 10">One of the essential components for the initiation of protein synthesis. Protects formylmethionyl-tRNA from spontaneous hydrolysis and promotes its binding to the 30S ribosomal subunits. Also involved in the hydrolysis of GTP during the formation of the 70S ribosomal complex.</text>
</comment>
<keyword evidence="5 9" id="KW-0396">Initiation factor</keyword>
<sequence>MLGTVMSVGELADALGISPVDVIKSLMGRGVMASINQQIDYEMASAVAAEFGLETEEHIPEVLQQANEEVETRREEGATDPDAITRPPVVTIMGHVDHGKTKLLDAIRQTHVAEGETGGITQHIGAYQVEIQGRKITFLDTPGHEAFTAMRARGAQVTDIAILVVAADDGVMPQTREAINHARAANVPLIVAVNKIDLPTANPDRVKQQLSDLGVIPEAYGGDVPFVELSAKEKLGIEDLLEMVLLVADMMELKANPYKPAIGVIIEAKVDRSRGPVATVLIQSGTLNQRDTVVVGATWGRIRAMYDDRGRRVRRGEPATPVEILGLLEVPDAGDILQAVEDEKTARNLAEERARQRRAEAFSETRVIKLDEIYNQIQEGETRELRIVLKADVQGSLEAIQNALSKLNEESQSVGINVVHTGTGAISGSDVMLAVASGAIIIGFNVRPDAAAKRDADAEGVDIRFYNIIYHLLDDIKSAMVGLLAPETRQVTDGYAEVRETFRLPSHEMIAGLYVLDGKAARNSRVRVLRNGTVTFDGVVGSLKRFKDDVREVQAGYECGLGIDGFNDVQVGDQIEFYHTEQVARTV</sequence>
<dbReference type="CDD" id="cd03702">
    <property type="entry name" value="IF2_mtIF2_II"/>
    <property type="match status" value="1"/>
</dbReference>
<proteinExistence type="inferred from homology"/>
<dbReference type="FunFam" id="2.40.30.10:FF:000007">
    <property type="entry name" value="Translation initiation factor IF-2"/>
    <property type="match status" value="1"/>
</dbReference>
<evidence type="ECO:0000313" key="13">
    <source>
        <dbReference type="EMBL" id="CCF83064.1"/>
    </source>
</evidence>
<dbReference type="PRINTS" id="PR00449">
    <property type="entry name" value="RASTRNSFRMNG"/>
</dbReference>
<evidence type="ECO:0000256" key="10">
    <source>
        <dbReference type="RuleBase" id="RU000644"/>
    </source>
</evidence>
<feature type="region of interest" description="G-domain" evidence="9">
    <location>
        <begin position="88"/>
        <end position="236"/>
    </location>
</feature>
<dbReference type="Pfam" id="PF04760">
    <property type="entry name" value="IF2_N"/>
    <property type="match status" value="1"/>
</dbReference>
<dbReference type="RefSeq" id="WP_008475793.1">
    <property type="nucleotide sequence ID" value="NZ_CAGS01000091.1"/>
</dbReference>
<evidence type="ECO:0000256" key="4">
    <source>
        <dbReference type="ARBA" id="ARBA00022490"/>
    </source>
</evidence>
<evidence type="ECO:0000313" key="14">
    <source>
        <dbReference type="Proteomes" id="UP000004221"/>
    </source>
</evidence>
<dbReference type="FunFam" id="2.40.30.10:FF:000008">
    <property type="entry name" value="Translation initiation factor IF-2"/>
    <property type="match status" value="1"/>
</dbReference>
<dbReference type="InterPro" id="IPR044145">
    <property type="entry name" value="IF2_II"/>
</dbReference>
<evidence type="ECO:0000256" key="11">
    <source>
        <dbReference type="RuleBase" id="RU000645"/>
    </source>
</evidence>
<gene>
    <name evidence="9 13" type="primary">infB</name>
    <name evidence="13" type="ORF">NITHO_1800010</name>
</gene>
<dbReference type="GO" id="GO:0003924">
    <property type="term" value="F:GTPase activity"/>
    <property type="evidence" value="ECO:0007669"/>
    <property type="project" value="UniProtKB-UniRule"/>
</dbReference>
<evidence type="ECO:0000256" key="9">
    <source>
        <dbReference type="HAMAP-Rule" id="MF_00100"/>
    </source>
</evidence>
<comment type="caution">
    <text evidence="13">The sequence shown here is derived from an EMBL/GenBank/DDBJ whole genome shotgun (WGS) entry which is preliminary data.</text>
</comment>
<dbReference type="Pfam" id="PF11987">
    <property type="entry name" value="IF-2"/>
    <property type="match status" value="1"/>
</dbReference>
<evidence type="ECO:0000256" key="5">
    <source>
        <dbReference type="ARBA" id="ARBA00022540"/>
    </source>
</evidence>
<dbReference type="NCBIfam" id="TIGR00487">
    <property type="entry name" value="IF-2"/>
    <property type="match status" value="1"/>
</dbReference>
<dbReference type="PROSITE" id="PS01176">
    <property type="entry name" value="IF2"/>
    <property type="match status" value="1"/>
</dbReference>
<keyword evidence="6 9" id="KW-0547">Nucleotide-binding</keyword>
<dbReference type="PANTHER" id="PTHR43381">
    <property type="entry name" value="TRANSLATION INITIATION FACTOR IF-2-RELATED"/>
    <property type="match status" value="1"/>
</dbReference>
<reference evidence="13 14" key="1">
    <citation type="journal article" date="2012" name="ISME J.">
        <title>Nitrification expanded: discovery, physiology and genomics of a nitrite-oxidizing bacterium from the phylum Chloroflexi.</title>
        <authorList>
            <person name="Sorokin D.Y."/>
            <person name="Lucker S."/>
            <person name="Vejmelkova D."/>
            <person name="Kostrikina N.A."/>
            <person name="Kleerebezem R."/>
            <person name="Rijpstra W.I."/>
            <person name="Damste J.S."/>
            <person name="Le Paslier D."/>
            <person name="Muyzer G."/>
            <person name="Wagner M."/>
            <person name="van Loosdrecht M.C."/>
            <person name="Daims H."/>
        </authorList>
    </citation>
    <scope>NUCLEOTIDE SEQUENCE [LARGE SCALE GENOMIC DNA]</scope>
    <source>
        <strain evidence="14">none</strain>
    </source>
</reference>
<dbReference type="CDD" id="cd01887">
    <property type="entry name" value="IF2_eIF5B"/>
    <property type="match status" value="1"/>
</dbReference>
<evidence type="ECO:0000256" key="7">
    <source>
        <dbReference type="ARBA" id="ARBA00022917"/>
    </source>
</evidence>
<evidence type="ECO:0000256" key="8">
    <source>
        <dbReference type="ARBA" id="ARBA00023134"/>
    </source>
</evidence>
<dbReference type="Gene3D" id="3.40.50.10050">
    <property type="entry name" value="Translation initiation factor IF- 2, domain 3"/>
    <property type="match status" value="1"/>
</dbReference>
<evidence type="ECO:0000256" key="6">
    <source>
        <dbReference type="ARBA" id="ARBA00022741"/>
    </source>
</evidence>
<dbReference type="SUPFAM" id="SSF52156">
    <property type="entry name" value="Initiation factor IF2/eIF5b, domain 3"/>
    <property type="match status" value="1"/>
</dbReference>
<dbReference type="CDD" id="cd03692">
    <property type="entry name" value="mtIF2_IVc"/>
    <property type="match status" value="1"/>
</dbReference>
<dbReference type="InterPro" id="IPR005225">
    <property type="entry name" value="Small_GTP-bd"/>
</dbReference>
<evidence type="ECO:0000256" key="3">
    <source>
        <dbReference type="ARBA" id="ARBA00020675"/>
    </source>
</evidence>
<comment type="similarity">
    <text evidence="2 9 10">Belongs to the TRAFAC class translation factor GTPase superfamily. Classic translation factor GTPase family. IF-2 subfamily.</text>
</comment>
<dbReference type="SUPFAM" id="SSF50447">
    <property type="entry name" value="Translation proteins"/>
    <property type="match status" value="2"/>
</dbReference>
<accession>I4EEF2</accession>
<dbReference type="PROSITE" id="PS51722">
    <property type="entry name" value="G_TR_2"/>
    <property type="match status" value="1"/>
</dbReference>
<keyword evidence="14" id="KW-1185">Reference proteome</keyword>
<dbReference type="Pfam" id="PF00009">
    <property type="entry name" value="GTP_EFTU"/>
    <property type="match status" value="1"/>
</dbReference>
<keyword evidence="8 9" id="KW-0342">GTP-binding</keyword>
<protein>
    <recommendedName>
        <fullName evidence="3 9">Translation initiation factor IF-2</fullName>
    </recommendedName>
</protein>
<dbReference type="InterPro" id="IPR000795">
    <property type="entry name" value="T_Tr_GTP-bd_dom"/>
</dbReference>
<dbReference type="FunFam" id="3.40.50.300:FF:000019">
    <property type="entry name" value="Translation initiation factor IF-2"/>
    <property type="match status" value="1"/>
</dbReference>
<dbReference type="InterPro" id="IPR006847">
    <property type="entry name" value="IF2_N"/>
</dbReference>